<dbReference type="Pfam" id="PF08331">
    <property type="entry name" value="QueG_DUF1730"/>
    <property type="match status" value="1"/>
</dbReference>
<dbReference type="EC" id="1.17.99.6" evidence="10"/>
<dbReference type="Pfam" id="PF13646">
    <property type="entry name" value="HEAT_2"/>
    <property type="match status" value="1"/>
</dbReference>
<evidence type="ECO:0000256" key="7">
    <source>
        <dbReference type="ARBA" id="ARBA00023004"/>
    </source>
</evidence>
<evidence type="ECO:0000313" key="10">
    <source>
        <dbReference type="EMBL" id="QPJ64100.1"/>
    </source>
</evidence>
<evidence type="ECO:0000259" key="9">
    <source>
        <dbReference type="PROSITE" id="PS51379"/>
    </source>
</evidence>
<dbReference type="Pfam" id="PF13484">
    <property type="entry name" value="Fer4_16"/>
    <property type="match status" value="1"/>
</dbReference>
<reference evidence="11" key="1">
    <citation type="submission" date="2020-02" db="EMBL/GenBank/DDBJ databases">
        <title>Genomic and physiological characterization of two novel Nitrospinaceae genera.</title>
        <authorList>
            <person name="Mueller A.J."/>
            <person name="Jung M.-Y."/>
            <person name="Strachan C.R."/>
            <person name="Herbold C.W."/>
            <person name="Kirkegaard R.H."/>
            <person name="Daims H."/>
        </authorList>
    </citation>
    <scope>NUCLEOTIDE SEQUENCE [LARGE SCALE GENOMIC DNA]</scope>
</reference>
<dbReference type="AlphaFoldDB" id="A0A7T0G296"/>
<evidence type="ECO:0000256" key="3">
    <source>
        <dbReference type="ARBA" id="ARBA00022694"/>
    </source>
</evidence>
<dbReference type="Proteomes" id="UP000594464">
    <property type="component" value="Chromosome"/>
</dbReference>
<dbReference type="InterPro" id="IPR011989">
    <property type="entry name" value="ARM-like"/>
</dbReference>
<gene>
    <name evidence="10" type="primary">queG</name>
    <name evidence="10" type="ORF">G3M78_01235</name>
</gene>
<dbReference type="GO" id="GO:0046872">
    <property type="term" value="F:metal ion binding"/>
    <property type="evidence" value="ECO:0007669"/>
    <property type="project" value="UniProtKB-KW"/>
</dbReference>
<evidence type="ECO:0000313" key="11">
    <source>
        <dbReference type="Proteomes" id="UP000594464"/>
    </source>
</evidence>
<dbReference type="GO" id="GO:0052693">
    <property type="term" value="F:epoxyqueuosine reductase activity"/>
    <property type="evidence" value="ECO:0007669"/>
    <property type="project" value="UniProtKB-EC"/>
</dbReference>
<dbReference type="InterPro" id="IPR017900">
    <property type="entry name" value="4Fe4S_Fe_S_CS"/>
</dbReference>
<feature type="domain" description="4Fe-4S ferredoxin-type" evidence="9">
    <location>
        <begin position="181"/>
        <end position="212"/>
    </location>
</feature>
<dbReference type="InterPro" id="IPR016024">
    <property type="entry name" value="ARM-type_fold"/>
</dbReference>
<keyword evidence="6 10" id="KW-0560">Oxidoreductase</keyword>
<organism evidence="10 11">
    <name type="scientific">Candidatus Nitrohelix vancouverensis</name>
    <dbReference type="NCBI Taxonomy" id="2705534"/>
    <lineage>
        <taxon>Bacteria</taxon>
        <taxon>Pseudomonadati</taxon>
        <taxon>Nitrospinota/Tectimicrobiota group</taxon>
        <taxon>Nitrospinota</taxon>
        <taxon>Nitrospinia</taxon>
        <taxon>Nitrospinales</taxon>
        <taxon>Nitrospinaceae</taxon>
        <taxon>Candidatus Nitrohelix</taxon>
    </lineage>
</organism>
<evidence type="ECO:0000256" key="2">
    <source>
        <dbReference type="ARBA" id="ARBA00022490"/>
    </source>
</evidence>
<keyword evidence="3" id="KW-0819">tRNA processing</keyword>
<dbReference type="KEGG" id="nva:G3M78_01235"/>
<dbReference type="SUPFAM" id="SSF54862">
    <property type="entry name" value="4Fe-4S ferredoxins"/>
    <property type="match status" value="1"/>
</dbReference>
<evidence type="ECO:0000256" key="1">
    <source>
        <dbReference type="ARBA" id="ARBA00022485"/>
    </source>
</evidence>
<evidence type="ECO:0000256" key="5">
    <source>
        <dbReference type="ARBA" id="ARBA00022785"/>
    </source>
</evidence>
<keyword evidence="7" id="KW-0408">Iron</keyword>
<evidence type="ECO:0000256" key="6">
    <source>
        <dbReference type="ARBA" id="ARBA00023002"/>
    </source>
</evidence>
<dbReference type="GO" id="GO:0051539">
    <property type="term" value="F:4 iron, 4 sulfur cluster binding"/>
    <property type="evidence" value="ECO:0007669"/>
    <property type="project" value="UniProtKB-KW"/>
</dbReference>
<dbReference type="Gene3D" id="1.25.10.10">
    <property type="entry name" value="Leucine-rich Repeat Variant"/>
    <property type="match status" value="1"/>
</dbReference>
<dbReference type="InterPro" id="IPR004155">
    <property type="entry name" value="PBS_lyase_HEAT"/>
</dbReference>
<name>A0A7T0G296_9BACT</name>
<proteinExistence type="predicted"/>
<keyword evidence="1" id="KW-0004">4Fe-4S</keyword>
<dbReference type="PANTHER" id="PTHR30002">
    <property type="entry name" value="EPOXYQUEUOSINE REDUCTASE"/>
    <property type="match status" value="1"/>
</dbReference>
<dbReference type="EMBL" id="CP048620">
    <property type="protein sequence ID" value="QPJ64100.1"/>
    <property type="molecule type" value="Genomic_DNA"/>
</dbReference>
<dbReference type="PANTHER" id="PTHR30002:SF4">
    <property type="entry name" value="EPOXYQUEUOSINE REDUCTASE"/>
    <property type="match status" value="1"/>
</dbReference>
<dbReference type="GO" id="GO:0008616">
    <property type="term" value="P:tRNA queuosine(34) biosynthetic process"/>
    <property type="evidence" value="ECO:0007669"/>
    <property type="project" value="UniProtKB-KW"/>
</dbReference>
<keyword evidence="5" id="KW-0671">Queuosine biosynthesis</keyword>
<evidence type="ECO:0000256" key="8">
    <source>
        <dbReference type="ARBA" id="ARBA00023014"/>
    </source>
</evidence>
<evidence type="ECO:0000256" key="4">
    <source>
        <dbReference type="ARBA" id="ARBA00022723"/>
    </source>
</evidence>
<dbReference type="InterPro" id="IPR004453">
    <property type="entry name" value="QueG"/>
</dbReference>
<dbReference type="PROSITE" id="PS51379">
    <property type="entry name" value="4FE4S_FER_2"/>
    <property type="match status" value="1"/>
</dbReference>
<dbReference type="NCBIfam" id="TIGR00276">
    <property type="entry name" value="tRNA epoxyqueuosine(34) reductase QueG"/>
    <property type="match status" value="1"/>
</dbReference>
<dbReference type="PROSITE" id="PS00198">
    <property type="entry name" value="4FE4S_FER_1"/>
    <property type="match status" value="1"/>
</dbReference>
<dbReference type="SMART" id="SM00567">
    <property type="entry name" value="EZ_HEAT"/>
    <property type="match status" value="2"/>
</dbReference>
<accession>A0A7T0G296</accession>
<sequence length="376" mass="41788">MTSEQAKNQLMQVRQRALELGFKGFGVAPATVLDTTANRFDRWIESGYAGEMAYMARGAEKRKDPTLILPGVKSVVCLSYDYLTTHKSMEFAQDKATGDISLYALNLDYHDALAPRLEAVEAALQEAFPGCKTRRYIDTGPVLEKAMAEQAGIGWIGKHTNVITEGEGSWYFLAEILTDVELPRSDPATDHCGTCRSCIDVCPTNAIIAPYVLDSRKCISYLTIELKGPIPIEFRAALGNHIYGCDDCQIVCPWNSHAVTTDENAFIEREGTRALVELMRLDDEGFRERFRKSPVKRIKRRGLLRNVAVALGNSGDRAAVPVLLEALADVEPLIRAHALWAVGRLLGEEAREAIGSRLDEETDEMVLEERRRIVQA</sequence>
<keyword evidence="4" id="KW-0479">Metal-binding</keyword>
<keyword evidence="8" id="KW-0411">Iron-sulfur</keyword>
<keyword evidence="2" id="KW-0963">Cytoplasm</keyword>
<protein>
    <submittedName>
        <fullName evidence="10">tRNA epoxyqueuosine(34) reductase QueG</fullName>
        <ecNumber evidence="10">1.17.99.6</ecNumber>
    </submittedName>
</protein>
<dbReference type="InterPro" id="IPR013542">
    <property type="entry name" value="QueG_DUF1730"/>
</dbReference>
<dbReference type="Gene3D" id="3.30.70.20">
    <property type="match status" value="1"/>
</dbReference>
<dbReference type="InterPro" id="IPR017896">
    <property type="entry name" value="4Fe4S_Fe-S-bd"/>
</dbReference>
<dbReference type="SUPFAM" id="SSF48371">
    <property type="entry name" value="ARM repeat"/>
    <property type="match status" value="1"/>
</dbReference>